<keyword evidence="3" id="KW-1185">Reference proteome</keyword>
<feature type="compositionally biased region" description="Basic and acidic residues" evidence="1">
    <location>
        <begin position="37"/>
        <end position="47"/>
    </location>
</feature>
<dbReference type="AlphaFoldDB" id="A0A1Q2YFJ3"/>
<protein>
    <submittedName>
        <fullName evidence="2">Uncharacterized protein</fullName>
    </submittedName>
</protein>
<sequence length="73" mass="7717">MEKLDECVRIATDVAHKVAVRRVTGEDSAAETAADPKGGEAADREGQHGIGRSVQQVQEEKTDPGAAIQDSET</sequence>
<evidence type="ECO:0000256" key="1">
    <source>
        <dbReference type="SAM" id="MobiDB-lite"/>
    </source>
</evidence>
<evidence type="ECO:0000313" key="3">
    <source>
        <dbReference type="Proteomes" id="UP000186136"/>
    </source>
</evidence>
<dbReference type="EMBL" id="BDGI01000062">
    <property type="protein sequence ID" value="GAV28255.1"/>
    <property type="molecule type" value="Genomic_DNA"/>
</dbReference>
<comment type="caution">
    <text evidence="2">The sequence shown here is derived from an EMBL/GenBank/DDBJ whole genome shotgun (WGS) entry which is preliminary data.</text>
</comment>
<proteinExistence type="predicted"/>
<gene>
    <name evidence="2" type="ORF">PMKS-001725</name>
</gene>
<name>A0A1Q2YFJ3_9ASCO</name>
<accession>A0A1Q2YFJ3</accession>
<dbReference type="Proteomes" id="UP000186136">
    <property type="component" value="Unassembled WGS sequence"/>
</dbReference>
<feature type="region of interest" description="Disordered" evidence="1">
    <location>
        <begin position="22"/>
        <end position="73"/>
    </location>
</feature>
<organism evidence="2 3">
    <name type="scientific">Pichia membranifaciens</name>
    <dbReference type="NCBI Taxonomy" id="4926"/>
    <lineage>
        <taxon>Eukaryota</taxon>
        <taxon>Fungi</taxon>
        <taxon>Dikarya</taxon>
        <taxon>Ascomycota</taxon>
        <taxon>Saccharomycotina</taxon>
        <taxon>Pichiomycetes</taxon>
        <taxon>Pichiales</taxon>
        <taxon>Pichiaceae</taxon>
        <taxon>Pichia</taxon>
    </lineage>
</organism>
<reference evidence="2 3" key="1">
    <citation type="submission" date="2016-08" db="EMBL/GenBank/DDBJ databases">
        <title>Whole genome shotgun sequence of Pichia membranifaciens KS47-1.</title>
        <authorList>
            <person name="Konishi M."/>
            <person name="Ishida M."/>
            <person name="Arakawa T."/>
            <person name="Kato Y."/>
            <person name="Horiuchi J."/>
        </authorList>
    </citation>
    <scope>NUCLEOTIDE SEQUENCE [LARGE SCALE GENOMIC DNA]</scope>
    <source>
        <strain evidence="2 3">KS47-1</strain>
    </source>
</reference>
<evidence type="ECO:0000313" key="2">
    <source>
        <dbReference type="EMBL" id="GAV28255.1"/>
    </source>
</evidence>